<organism evidence="1 2">
    <name type="scientific">Yersinia pestis PY-08</name>
    <dbReference type="NCBI Taxonomy" id="992134"/>
    <lineage>
        <taxon>Bacteria</taxon>
        <taxon>Pseudomonadati</taxon>
        <taxon>Pseudomonadota</taxon>
        <taxon>Gammaproteobacteria</taxon>
        <taxon>Enterobacterales</taxon>
        <taxon>Yersiniaceae</taxon>
        <taxon>Yersinia</taxon>
    </lineage>
</organism>
<sequence length="41" mass="4966">MPLALMPDLWPLSFSIRKFEYADQINWLTIQRPDAYHLFIN</sequence>
<name>A0AB72ZFM8_YERPE</name>
<evidence type="ECO:0000313" key="1">
    <source>
        <dbReference type="EMBL" id="EIR14034.1"/>
    </source>
</evidence>
<dbReference type="Proteomes" id="UP000003231">
    <property type="component" value="Unassembled WGS sequence"/>
</dbReference>
<dbReference type="AlphaFoldDB" id="A0AB72ZFM8"/>
<accession>A0AB72ZFM8</accession>
<dbReference type="EMBL" id="AKRT01000441">
    <property type="protein sequence ID" value="EIR14034.1"/>
    <property type="molecule type" value="Genomic_DNA"/>
</dbReference>
<comment type="caution">
    <text evidence="1">The sequence shown here is derived from an EMBL/GenBank/DDBJ whole genome shotgun (WGS) entry which is preliminary data.</text>
</comment>
<gene>
    <name evidence="1" type="ORF">YPPY08_4068</name>
</gene>
<proteinExistence type="predicted"/>
<evidence type="ECO:0000313" key="2">
    <source>
        <dbReference type="Proteomes" id="UP000003231"/>
    </source>
</evidence>
<protein>
    <submittedName>
        <fullName evidence="1">Uncharacterized protein</fullName>
    </submittedName>
</protein>
<reference evidence="1 2" key="1">
    <citation type="submission" date="2012-05" db="EMBL/GenBank/DDBJ databases">
        <title>Genome sequence of Yersinia Pestis PY-08.</title>
        <authorList>
            <person name="Santana-Cruz I."/>
            <person name="Sengamalay N."/>
            <person name="McCracken C."/>
            <person name="Daugherty S.C."/>
            <person name="Maroo A."/>
            <person name="Vara P.G."/>
            <person name="Tallon L.J."/>
            <person name="Sadzewicz L."/>
            <person name="Vinetz J.M."/>
            <person name="Cespedes Zambrano M.J."/>
            <person name="Fraser-Liggett C.M."/>
            <person name="Tettelin H."/>
        </authorList>
    </citation>
    <scope>NUCLEOTIDE SEQUENCE [LARGE SCALE GENOMIC DNA]</scope>
    <source>
        <strain evidence="1 2">PY-08</strain>
    </source>
</reference>